<protein>
    <submittedName>
        <fullName evidence="2">Uncharacterized protein</fullName>
    </submittedName>
</protein>
<feature type="compositionally biased region" description="Acidic residues" evidence="1">
    <location>
        <begin position="290"/>
        <end position="302"/>
    </location>
</feature>
<feature type="compositionally biased region" description="Basic and acidic residues" evidence="1">
    <location>
        <begin position="129"/>
        <end position="139"/>
    </location>
</feature>
<keyword evidence="3" id="KW-1185">Reference proteome</keyword>
<feature type="compositionally biased region" description="Polar residues" evidence="1">
    <location>
        <begin position="314"/>
        <end position="323"/>
    </location>
</feature>
<proteinExistence type="predicted"/>
<organism evidence="2 3">
    <name type="scientific">Plenodomus tracheiphilus IPT5</name>
    <dbReference type="NCBI Taxonomy" id="1408161"/>
    <lineage>
        <taxon>Eukaryota</taxon>
        <taxon>Fungi</taxon>
        <taxon>Dikarya</taxon>
        <taxon>Ascomycota</taxon>
        <taxon>Pezizomycotina</taxon>
        <taxon>Dothideomycetes</taxon>
        <taxon>Pleosporomycetidae</taxon>
        <taxon>Pleosporales</taxon>
        <taxon>Pleosporineae</taxon>
        <taxon>Leptosphaeriaceae</taxon>
        <taxon>Plenodomus</taxon>
    </lineage>
</organism>
<dbReference type="Proteomes" id="UP000799423">
    <property type="component" value="Unassembled WGS sequence"/>
</dbReference>
<dbReference type="AlphaFoldDB" id="A0A6A7BCK1"/>
<evidence type="ECO:0000313" key="3">
    <source>
        <dbReference type="Proteomes" id="UP000799423"/>
    </source>
</evidence>
<feature type="compositionally biased region" description="Basic residues" evidence="1">
    <location>
        <begin position="199"/>
        <end position="213"/>
    </location>
</feature>
<feature type="compositionally biased region" description="Basic residues" evidence="1">
    <location>
        <begin position="75"/>
        <end position="84"/>
    </location>
</feature>
<feature type="compositionally biased region" description="Polar residues" evidence="1">
    <location>
        <begin position="153"/>
        <end position="167"/>
    </location>
</feature>
<reference evidence="2" key="1">
    <citation type="submission" date="2020-01" db="EMBL/GenBank/DDBJ databases">
        <authorList>
            <consortium name="DOE Joint Genome Institute"/>
            <person name="Haridas S."/>
            <person name="Albert R."/>
            <person name="Binder M."/>
            <person name="Bloem J."/>
            <person name="Labutti K."/>
            <person name="Salamov A."/>
            <person name="Andreopoulos B."/>
            <person name="Baker S.E."/>
            <person name="Barry K."/>
            <person name="Bills G."/>
            <person name="Bluhm B.H."/>
            <person name="Cannon C."/>
            <person name="Castanera R."/>
            <person name="Culley D.E."/>
            <person name="Daum C."/>
            <person name="Ezra D."/>
            <person name="Gonzalez J.B."/>
            <person name="Henrissat B."/>
            <person name="Kuo A."/>
            <person name="Liang C."/>
            <person name="Lipzen A."/>
            <person name="Lutzoni F."/>
            <person name="Magnuson J."/>
            <person name="Mondo S."/>
            <person name="Nolan M."/>
            <person name="Ohm R."/>
            <person name="Pangilinan J."/>
            <person name="Park H.-J."/>
            <person name="Ramirez L."/>
            <person name="Alfaro M."/>
            <person name="Sun H."/>
            <person name="Tritt A."/>
            <person name="Yoshinaga Y."/>
            <person name="Zwiers L.-H."/>
            <person name="Turgeon B.G."/>
            <person name="Goodwin S.B."/>
            <person name="Spatafora J.W."/>
            <person name="Crous P.W."/>
            <person name="Grigoriev I.V."/>
        </authorList>
    </citation>
    <scope>NUCLEOTIDE SEQUENCE</scope>
    <source>
        <strain evidence="2">IPT5</strain>
    </source>
</reference>
<feature type="compositionally biased region" description="Basic and acidic residues" evidence="1">
    <location>
        <begin position="61"/>
        <end position="70"/>
    </location>
</feature>
<evidence type="ECO:0000313" key="2">
    <source>
        <dbReference type="EMBL" id="KAF2852089.1"/>
    </source>
</evidence>
<gene>
    <name evidence="2" type="ORF">T440DRAFT_467323</name>
</gene>
<feature type="compositionally biased region" description="Basic residues" evidence="1">
    <location>
        <begin position="271"/>
        <end position="280"/>
    </location>
</feature>
<feature type="compositionally biased region" description="Basic and acidic residues" evidence="1">
    <location>
        <begin position="232"/>
        <end position="255"/>
    </location>
</feature>
<dbReference type="EMBL" id="MU006300">
    <property type="protein sequence ID" value="KAF2852089.1"/>
    <property type="molecule type" value="Genomic_DNA"/>
</dbReference>
<feature type="compositionally biased region" description="Polar residues" evidence="1">
    <location>
        <begin position="109"/>
        <end position="120"/>
    </location>
</feature>
<evidence type="ECO:0000256" key="1">
    <source>
        <dbReference type="SAM" id="MobiDB-lite"/>
    </source>
</evidence>
<sequence length="323" mass="34457">MTGGASGWPSRDGTAIASSVRSEAHGRSLPGSWPSPALSPVKSTFVSQQSSDDSISWAVDNECHSKRIESSNRSAKSHMAHRSTRHEIEHISTKSYSTYKAPTVEDAHNTSSESASSLQQPGWGGVTYKEGDWQGDKKGSGASWNRNKKSDTNGRGASSKAASNNSWDGFEKNKTDSEVSVAGSGSEKSALSSLAPSHRGAKTSTHRSHRSGRSRASNIDFGAQTGWGGSEVSRKTWGGEKGRIDDDGWGDRGGDETSEGGCHVNGSQHGSGRRRRRRAGGSKGSANAFEEPDETYLNENENENWRGTPARVGSRQTSVAGWN</sequence>
<feature type="compositionally biased region" description="Polar residues" evidence="1">
    <location>
        <begin position="41"/>
        <end position="54"/>
    </location>
</feature>
<accession>A0A6A7BCK1</accession>
<feature type="compositionally biased region" description="Polar residues" evidence="1">
    <location>
        <begin position="186"/>
        <end position="195"/>
    </location>
</feature>
<dbReference type="OrthoDB" id="3801238at2759"/>
<feature type="region of interest" description="Disordered" evidence="1">
    <location>
        <begin position="1"/>
        <end position="323"/>
    </location>
</feature>
<name>A0A6A7BCK1_9PLEO</name>